<dbReference type="Proteomes" id="UP000031623">
    <property type="component" value="Chromosome"/>
</dbReference>
<dbReference type="EMBL" id="AP014633">
    <property type="protein sequence ID" value="BAP55190.1"/>
    <property type="molecule type" value="Genomic_DNA"/>
</dbReference>
<proteinExistence type="predicted"/>
<protein>
    <recommendedName>
        <fullName evidence="3">Toxin YoeB</fullName>
    </recommendedName>
</protein>
<sequence length="81" mass="9658">MNIKPLKSELIHYLKQHRLEKKFAKAINLFEQDISHPSLNVEVLEPKHLKVYSFRIDLKYRALFIIINGEVEIISITNHYK</sequence>
<dbReference type="STRING" id="40754.THII_0893"/>
<organism evidence="1 2">
    <name type="scientific">Thioploca ingrica</name>
    <dbReference type="NCBI Taxonomy" id="40754"/>
    <lineage>
        <taxon>Bacteria</taxon>
        <taxon>Pseudomonadati</taxon>
        <taxon>Pseudomonadota</taxon>
        <taxon>Gammaproteobacteria</taxon>
        <taxon>Thiotrichales</taxon>
        <taxon>Thiotrichaceae</taxon>
        <taxon>Thioploca</taxon>
    </lineage>
</organism>
<evidence type="ECO:0008006" key="3">
    <source>
        <dbReference type="Google" id="ProtNLM"/>
    </source>
</evidence>
<dbReference type="OrthoDB" id="129742at2"/>
<gene>
    <name evidence="1" type="ORF">THII_0893</name>
</gene>
<accession>A0A090AJR4</accession>
<dbReference type="HOGENOM" id="CLU_2572802_0_0_6"/>
<dbReference type="SUPFAM" id="SSF143011">
    <property type="entry name" value="RelE-like"/>
    <property type="match status" value="1"/>
</dbReference>
<dbReference type="Gene3D" id="3.30.2310.20">
    <property type="entry name" value="RelE-like"/>
    <property type="match status" value="1"/>
</dbReference>
<dbReference type="InterPro" id="IPR035093">
    <property type="entry name" value="RelE/ParE_toxin_dom_sf"/>
</dbReference>
<dbReference type="KEGG" id="tig:THII_0893"/>
<reference evidence="1 2" key="1">
    <citation type="journal article" date="2014" name="ISME J.">
        <title>Ecophysiology of Thioploca ingrica as revealed by the complete genome sequence supplemented with proteomic evidence.</title>
        <authorList>
            <person name="Kojima H."/>
            <person name="Ogura Y."/>
            <person name="Yamamoto N."/>
            <person name="Togashi T."/>
            <person name="Mori H."/>
            <person name="Watanabe T."/>
            <person name="Nemoto F."/>
            <person name="Kurokawa K."/>
            <person name="Hayashi T."/>
            <person name="Fukui M."/>
        </authorList>
    </citation>
    <scope>NUCLEOTIDE SEQUENCE [LARGE SCALE GENOMIC DNA]</scope>
</reference>
<evidence type="ECO:0000313" key="2">
    <source>
        <dbReference type="Proteomes" id="UP000031623"/>
    </source>
</evidence>
<keyword evidence="2" id="KW-1185">Reference proteome</keyword>
<evidence type="ECO:0000313" key="1">
    <source>
        <dbReference type="EMBL" id="BAP55190.1"/>
    </source>
</evidence>
<name>A0A090AJR4_9GAMM</name>
<dbReference type="AlphaFoldDB" id="A0A090AJR4"/>